<evidence type="ECO:0000256" key="1">
    <source>
        <dbReference type="ARBA" id="ARBA00023015"/>
    </source>
</evidence>
<dbReference type="Gene3D" id="1.10.357.10">
    <property type="entry name" value="Tetracycline Repressor, domain 2"/>
    <property type="match status" value="1"/>
</dbReference>
<feature type="DNA-binding region" description="H-T-H motif" evidence="4">
    <location>
        <begin position="35"/>
        <end position="54"/>
    </location>
</feature>
<feature type="domain" description="HTH tetR-type" evidence="5">
    <location>
        <begin position="12"/>
        <end position="72"/>
    </location>
</feature>
<dbReference type="SUPFAM" id="SSF48498">
    <property type="entry name" value="Tetracyclin repressor-like, C-terminal domain"/>
    <property type="match status" value="1"/>
</dbReference>
<dbReference type="InterPro" id="IPR001647">
    <property type="entry name" value="HTH_TetR"/>
</dbReference>
<dbReference type="Pfam" id="PF00440">
    <property type="entry name" value="TetR_N"/>
    <property type="match status" value="1"/>
</dbReference>
<dbReference type="OrthoDB" id="3827407at2"/>
<reference evidence="6 7" key="1">
    <citation type="submission" date="2016-10" db="EMBL/GenBank/DDBJ databases">
        <authorList>
            <person name="de Groot N.N."/>
        </authorList>
    </citation>
    <scope>NUCLEOTIDE SEQUENCE [LARGE SCALE GENOMIC DNA]</scope>
    <source>
        <strain evidence="6 7">CPCC 202699</strain>
    </source>
</reference>
<organism evidence="6 7">
    <name type="scientific">Amycolatopsis xylanica</name>
    <dbReference type="NCBI Taxonomy" id="589385"/>
    <lineage>
        <taxon>Bacteria</taxon>
        <taxon>Bacillati</taxon>
        <taxon>Actinomycetota</taxon>
        <taxon>Actinomycetes</taxon>
        <taxon>Pseudonocardiales</taxon>
        <taxon>Pseudonocardiaceae</taxon>
        <taxon>Amycolatopsis</taxon>
    </lineage>
</organism>
<dbReference type="PANTHER" id="PTHR47506">
    <property type="entry name" value="TRANSCRIPTIONAL REGULATORY PROTEIN"/>
    <property type="match status" value="1"/>
</dbReference>
<name>A0A1H2ZDX2_9PSEU</name>
<dbReference type="RefSeq" id="WP_091288358.1">
    <property type="nucleotide sequence ID" value="NZ_FNON01000002.1"/>
</dbReference>
<dbReference type="PANTHER" id="PTHR47506:SF1">
    <property type="entry name" value="HTH-TYPE TRANSCRIPTIONAL REGULATOR YJDC"/>
    <property type="match status" value="1"/>
</dbReference>
<keyword evidence="2 4" id="KW-0238">DNA-binding</keyword>
<accession>A0A1H2ZDX2</accession>
<evidence type="ECO:0000313" key="6">
    <source>
        <dbReference type="EMBL" id="SDX15527.1"/>
    </source>
</evidence>
<evidence type="ECO:0000256" key="3">
    <source>
        <dbReference type="ARBA" id="ARBA00023163"/>
    </source>
</evidence>
<dbReference type="PRINTS" id="PR00455">
    <property type="entry name" value="HTHTETR"/>
</dbReference>
<evidence type="ECO:0000256" key="2">
    <source>
        <dbReference type="ARBA" id="ARBA00023125"/>
    </source>
</evidence>
<evidence type="ECO:0000259" key="5">
    <source>
        <dbReference type="PROSITE" id="PS50977"/>
    </source>
</evidence>
<proteinExistence type="predicted"/>
<dbReference type="PROSITE" id="PS50977">
    <property type="entry name" value="HTH_TETR_2"/>
    <property type="match status" value="1"/>
</dbReference>
<dbReference type="GO" id="GO:0003677">
    <property type="term" value="F:DNA binding"/>
    <property type="evidence" value="ECO:0007669"/>
    <property type="project" value="UniProtKB-UniRule"/>
</dbReference>
<evidence type="ECO:0000256" key="4">
    <source>
        <dbReference type="PROSITE-ProRule" id="PRU00335"/>
    </source>
</evidence>
<evidence type="ECO:0000313" key="7">
    <source>
        <dbReference type="Proteomes" id="UP000199515"/>
    </source>
</evidence>
<dbReference type="InterPro" id="IPR036271">
    <property type="entry name" value="Tet_transcr_reg_TetR-rel_C_sf"/>
</dbReference>
<keyword evidence="3" id="KW-0804">Transcription</keyword>
<keyword evidence="1" id="KW-0805">Transcription regulation</keyword>
<keyword evidence="7" id="KW-1185">Reference proteome</keyword>
<dbReference type="InterPro" id="IPR011075">
    <property type="entry name" value="TetR_C"/>
</dbReference>
<dbReference type="SUPFAM" id="SSF46689">
    <property type="entry name" value="Homeodomain-like"/>
    <property type="match status" value="1"/>
</dbReference>
<sequence>MDTQAASTEQGRRTRDAIVEAAADLMYRNGVAATSVDKVLNACGAGKSQMYHYFKNKDQLVDAVIDLFLERILANQPNIKDLRTFADFDHWAETVLDIHRGPLGPLACPLGNVAGELGDDEHMAKLLDKAYTQWESYLANGIVSLRDKGEVRADTDAGRVAQTMMACLQGGLLLGHLRRDLTPIQDSLAVALTHLRGFEATAS</sequence>
<dbReference type="Pfam" id="PF16925">
    <property type="entry name" value="TetR_C_13"/>
    <property type="match status" value="1"/>
</dbReference>
<dbReference type="STRING" id="589385.SAMN05421504_102478"/>
<dbReference type="AlphaFoldDB" id="A0A1H2ZDX2"/>
<dbReference type="Proteomes" id="UP000199515">
    <property type="component" value="Unassembled WGS sequence"/>
</dbReference>
<gene>
    <name evidence="6" type="ORF">SAMN05421504_102478</name>
</gene>
<protein>
    <submittedName>
        <fullName evidence="6">DNA-binding transcriptional regulator, AcrR family</fullName>
    </submittedName>
</protein>
<dbReference type="EMBL" id="FNON01000002">
    <property type="protein sequence ID" value="SDX15527.1"/>
    <property type="molecule type" value="Genomic_DNA"/>
</dbReference>
<dbReference type="InterPro" id="IPR009057">
    <property type="entry name" value="Homeodomain-like_sf"/>
</dbReference>